<dbReference type="InterPro" id="IPR001138">
    <property type="entry name" value="Zn2Cys6_DnaBD"/>
</dbReference>
<comment type="caution">
    <text evidence="7">The sequence shown here is derived from an EMBL/GenBank/DDBJ whole genome shotgun (WGS) entry which is preliminary data.</text>
</comment>
<dbReference type="InterPro" id="IPR052783">
    <property type="entry name" value="Metabolic/Drug-Res_Regulator"/>
</dbReference>
<evidence type="ECO:0000256" key="1">
    <source>
        <dbReference type="ARBA" id="ARBA00023015"/>
    </source>
</evidence>
<dbReference type="SMART" id="SM00066">
    <property type="entry name" value="GAL4"/>
    <property type="match status" value="1"/>
</dbReference>
<evidence type="ECO:0000256" key="3">
    <source>
        <dbReference type="ARBA" id="ARBA00023163"/>
    </source>
</evidence>
<keyword evidence="2" id="KW-0238">DNA-binding</keyword>
<keyword evidence="1" id="KW-0805">Transcription regulation</keyword>
<sequence length="248" mass="28285">MADHPYHEGARKRVCKACDRCRQKKSKCDGLEPCLRCQEDNVVCVFGQRKKSHDKAHPKGYAEMLEQQQAWLISALQKLYRRNVQGEGWPGDVLETEPNGFPLTHNLLNRLGILGRQEYEYSGIKTEHKPKRKLVDDNSTQHSPMAPSVPSPVESHPQLIPPTPTLSTVIPSDAKNFAYGNLQYEPPEPCLPSPWSHHDTEQWLSQNPDFFDEANIMLANDPSCLLSNDPLLYEDYDSFIDHSQFFTV</sequence>
<dbReference type="Gene3D" id="4.10.240.10">
    <property type="entry name" value="Zn(2)-C6 fungal-type DNA-binding domain"/>
    <property type="match status" value="1"/>
</dbReference>
<gene>
    <name evidence="7" type="ORF">PENSTE_c001G06464</name>
</gene>
<dbReference type="Proteomes" id="UP000191285">
    <property type="component" value="Unassembled WGS sequence"/>
</dbReference>
<dbReference type="AlphaFoldDB" id="A0A1V6TZ00"/>
<feature type="region of interest" description="Disordered" evidence="5">
    <location>
        <begin position="127"/>
        <end position="156"/>
    </location>
</feature>
<dbReference type="PANTHER" id="PTHR47655">
    <property type="entry name" value="QUINIC ACID UTILIZATION ACTIVATOR"/>
    <property type="match status" value="1"/>
</dbReference>
<organism evidence="7 8">
    <name type="scientific">Penicillium steckii</name>
    <dbReference type="NCBI Taxonomy" id="303698"/>
    <lineage>
        <taxon>Eukaryota</taxon>
        <taxon>Fungi</taxon>
        <taxon>Dikarya</taxon>
        <taxon>Ascomycota</taxon>
        <taxon>Pezizomycotina</taxon>
        <taxon>Eurotiomycetes</taxon>
        <taxon>Eurotiomycetidae</taxon>
        <taxon>Eurotiales</taxon>
        <taxon>Aspergillaceae</taxon>
        <taxon>Penicillium</taxon>
    </lineage>
</organism>
<dbReference type="EMBL" id="MLKD01000001">
    <property type="protein sequence ID" value="OQE31456.1"/>
    <property type="molecule type" value="Genomic_DNA"/>
</dbReference>
<dbReference type="STRING" id="303698.A0A1V6TZ00"/>
<dbReference type="GO" id="GO:0000981">
    <property type="term" value="F:DNA-binding transcription factor activity, RNA polymerase II-specific"/>
    <property type="evidence" value="ECO:0007669"/>
    <property type="project" value="InterPro"/>
</dbReference>
<dbReference type="CDD" id="cd00067">
    <property type="entry name" value="GAL4"/>
    <property type="match status" value="1"/>
</dbReference>
<evidence type="ECO:0000313" key="7">
    <source>
        <dbReference type="EMBL" id="OQE31456.1"/>
    </source>
</evidence>
<dbReference type="GO" id="GO:0003677">
    <property type="term" value="F:DNA binding"/>
    <property type="evidence" value="ECO:0007669"/>
    <property type="project" value="UniProtKB-KW"/>
</dbReference>
<evidence type="ECO:0000256" key="4">
    <source>
        <dbReference type="ARBA" id="ARBA00023242"/>
    </source>
</evidence>
<dbReference type="PANTHER" id="PTHR47655:SF3">
    <property type="entry name" value="ZN(II)2CYS6 TRANSCRIPTION FACTOR (EUROFUNG)"/>
    <property type="match status" value="1"/>
</dbReference>
<keyword evidence="3" id="KW-0804">Transcription</keyword>
<evidence type="ECO:0000256" key="5">
    <source>
        <dbReference type="SAM" id="MobiDB-lite"/>
    </source>
</evidence>
<dbReference type="InterPro" id="IPR036864">
    <property type="entry name" value="Zn2-C6_fun-type_DNA-bd_sf"/>
</dbReference>
<reference evidence="8" key="1">
    <citation type="journal article" date="2017" name="Nat. Microbiol.">
        <title>Global analysis of biosynthetic gene clusters reveals vast potential of secondary metabolite production in Penicillium species.</title>
        <authorList>
            <person name="Nielsen J.C."/>
            <person name="Grijseels S."/>
            <person name="Prigent S."/>
            <person name="Ji B."/>
            <person name="Dainat J."/>
            <person name="Nielsen K.F."/>
            <person name="Frisvad J.C."/>
            <person name="Workman M."/>
            <person name="Nielsen J."/>
        </authorList>
    </citation>
    <scope>NUCLEOTIDE SEQUENCE [LARGE SCALE GENOMIC DNA]</scope>
    <source>
        <strain evidence="8">IBT 24891</strain>
    </source>
</reference>
<dbReference type="PROSITE" id="PS50048">
    <property type="entry name" value="ZN2_CY6_FUNGAL_2"/>
    <property type="match status" value="1"/>
</dbReference>
<dbReference type="GO" id="GO:0008270">
    <property type="term" value="F:zinc ion binding"/>
    <property type="evidence" value="ECO:0007669"/>
    <property type="project" value="InterPro"/>
</dbReference>
<evidence type="ECO:0000259" key="6">
    <source>
        <dbReference type="PROSITE" id="PS50048"/>
    </source>
</evidence>
<accession>A0A1V6TZ00</accession>
<evidence type="ECO:0000256" key="2">
    <source>
        <dbReference type="ARBA" id="ARBA00023125"/>
    </source>
</evidence>
<dbReference type="Pfam" id="PF00172">
    <property type="entry name" value="Zn_clus"/>
    <property type="match status" value="1"/>
</dbReference>
<keyword evidence="8" id="KW-1185">Reference proteome</keyword>
<evidence type="ECO:0000313" key="8">
    <source>
        <dbReference type="Proteomes" id="UP000191285"/>
    </source>
</evidence>
<feature type="domain" description="Zn(2)-C6 fungal-type" evidence="6">
    <location>
        <begin position="17"/>
        <end position="46"/>
    </location>
</feature>
<dbReference type="PROSITE" id="PS00463">
    <property type="entry name" value="ZN2_CY6_FUNGAL_1"/>
    <property type="match status" value="1"/>
</dbReference>
<proteinExistence type="predicted"/>
<name>A0A1V6TZ00_9EURO</name>
<dbReference type="OrthoDB" id="4151048at2759"/>
<keyword evidence="4" id="KW-0539">Nucleus</keyword>
<protein>
    <recommendedName>
        <fullName evidence="6">Zn(2)-C6 fungal-type domain-containing protein</fullName>
    </recommendedName>
</protein>
<dbReference type="SUPFAM" id="SSF57701">
    <property type="entry name" value="Zn2/Cys6 DNA-binding domain"/>
    <property type="match status" value="1"/>
</dbReference>